<proteinExistence type="predicted"/>
<reference evidence="1 2" key="1">
    <citation type="journal article" date="2009" name="J. Bacteriol.">
        <title>Genome sequences of three Agrobacterium biovars help elucidate the evolution of multichromosome genomes in bacteria.</title>
        <authorList>
            <person name="Slater S.C."/>
            <person name="Goldman B.S."/>
            <person name="Goodner B."/>
            <person name="Setubal J.C."/>
            <person name="Farrand S.K."/>
            <person name="Nester E.W."/>
            <person name="Burr T.J."/>
            <person name="Banta L."/>
            <person name="Dickerman A.W."/>
            <person name="Paulsen I."/>
            <person name="Otten L."/>
            <person name="Suen G."/>
            <person name="Welch R."/>
            <person name="Almeida N.F."/>
            <person name="Arnold F."/>
            <person name="Burton O.T."/>
            <person name="Du Z."/>
            <person name="Ewing A."/>
            <person name="Godsy E."/>
            <person name="Heisel S."/>
            <person name="Houmiel K.L."/>
            <person name="Jhaveri J."/>
            <person name="Lu J."/>
            <person name="Miller N.M."/>
            <person name="Norton S."/>
            <person name="Chen Q."/>
            <person name="Phoolcharoen W."/>
            <person name="Ohlin V."/>
            <person name="Ondrusek D."/>
            <person name="Pride N."/>
            <person name="Stricklin S.L."/>
            <person name="Sun J."/>
            <person name="Wheeler C."/>
            <person name="Wilson L."/>
            <person name="Zhu H."/>
            <person name="Wood D.W."/>
        </authorList>
    </citation>
    <scope>NUCLEOTIDE SEQUENCE [LARGE SCALE GENOMIC DNA]</scope>
    <source>
        <strain evidence="2">S4 / ATCC BAA-846</strain>
    </source>
</reference>
<evidence type="ECO:0000313" key="2">
    <source>
        <dbReference type="Proteomes" id="UP000001596"/>
    </source>
</evidence>
<protein>
    <submittedName>
        <fullName evidence="1">ISL3 family transposase</fullName>
    </submittedName>
</protein>
<name>B9JRL7_ALLAM</name>
<dbReference type="STRING" id="311402.Avi_0696"/>
<dbReference type="Proteomes" id="UP000001596">
    <property type="component" value="Chromosome 1"/>
</dbReference>
<sequence length="67" mass="7452">MALALGNRPAARFADRLGFPVSNDTLLPTIRRYDRSPLPLPSVTGIDDWAWRGGNVGTSQWKDHPHI</sequence>
<keyword evidence="2" id="KW-1185">Reference proteome</keyword>
<dbReference type="HOGENOM" id="CLU_2802869_0_0_5"/>
<dbReference type="KEGG" id="avi:Avi_0696"/>
<organism evidence="1 2">
    <name type="scientific">Allorhizobium ampelinum (strain ATCC BAA-846 / DSM 112012 / S4)</name>
    <name type="common">Agrobacterium vitis (strain S4)</name>
    <dbReference type="NCBI Taxonomy" id="311402"/>
    <lineage>
        <taxon>Bacteria</taxon>
        <taxon>Pseudomonadati</taxon>
        <taxon>Pseudomonadota</taxon>
        <taxon>Alphaproteobacteria</taxon>
        <taxon>Hyphomicrobiales</taxon>
        <taxon>Rhizobiaceae</taxon>
        <taxon>Rhizobium/Agrobacterium group</taxon>
        <taxon>Allorhizobium</taxon>
        <taxon>Allorhizobium ampelinum</taxon>
    </lineage>
</organism>
<dbReference type="EMBL" id="CP000633">
    <property type="protein sequence ID" value="ACM35494.1"/>
    <property type="molecule type" value="Genomic_DNA"/>
</dbReference>
<accession>B9JRL7</accession>
<gene>
    <name evidence="1" type="primary">tnpA</name>
    <name evidence="1" type="ordered locus">Avi_0696</name>
</gene>
<dbReference type="AlphaFoldDB" id="B9JRL7"/>
<dbReference type="eggNOG" id="COG3464">
    <property type="taxonomic scope" value="Bacteria"/>
</dbReference>
<evidence type="ECO:0000313" key="1">
    <source>
        <dbReference type="EMBL" id="ACM35494.1"/>
    </source>
</evidence>